<feature type="transmembrane region" description="Helical" evidence="5">
    <location>
        <begin position="207"/>
        <end position="231"/>
    </location>
</feature>
<dbReference type="Pfam" id="PF00528">
    <property type="entry name" value="BPD_transp_1"/>
    <property type="match status" value="1"/>
</dbReference>
<keyword evidence="2 5" id="KW-0812">Transmembrane</keyword>
<evidence type="ECO:0000313" key="7">
    <source>
        <dbReference type="EMBL" id="MDN7025591.1"/>
    </source>
</evidence>
<feature type="domain" description="ABC transmembrane type-1" evidence="6">
    <location>
        <begin position="32"/>
        <end position="228"/>
    </location>
</feature>
<dbReference type="SUPFAM" id="SSF161098">
    <property type="entry name" value="MetI-like"/>
    <property type="match status" value="1"/>
</dbReference>
<evidence type="ECO:0000256" key="1">
    <source>
        <dbReference type="ARBA" id="ARBA00004141"/>
    </source>
</evidence>
<dbReference type="PANTHER" id="PTHR43632:SF1">
    <property type="entry name" value="PERMEASE COMPONENT OF TUNGSTATE ABC TRANSPORTER"/>
    <property type="match status" value="1"/>
</dbReference>
<evidence type="ECO:0000256" key="5">
    <source>
        <dbReference type="RuleBase" id="RU363032"/>
    </source>
</evidence>
<dbReference type="Gene3D" id="1.10.3720.10">
    <property type="entry name" value="MetI-like"/>
    <property type="match status" value="1"/>
</dbReference>
<comment type="subcellular location">
    <subcellularLocation>
        <location evidence="5">Cell membrane</location>
        <topology evidence="5">Multi-pass membrane protein</topology>
    </subcellularLocation>
    <subcellularLocation>
        <location evidence="1">Membrane</location>
        <topology evidence="1">Multi-pass membrane protein</topology>
    </subcellularLocation>
</comment>
<dbReference type="PANTHER" id="PTHR43632">
    <property type="entry name" value="PERMEASE COMPONENT OF TUNGSTATE ABC TRANSPORTER"/>
    <property type="match status" value="1"/>
</dbReference>
<dbReference type="InterPro" id="IPR000515">
    <property type="entry name" value="MetI-like"/>
</dbReference>
<evidence type="ECO:0000259" key="6">
    <source>
        <dbReference type="PROSITE" id="PS50928"/>
    </source>
</evidence>
<keyword evidence="8" id="KW-1185">Reference proteome</keyword>
<feature type="transmembrane region" description="Helical" evidence="5">
    <location>
        <begin position="36"/>
        <end position="59"/>
    </location>
</feature>
<evidence type="ECO:0000256" key="3">
    <source>
        <dbReference type="ARBA" id="ARBA00022989"/>
    </source>
</evidence>
<dbReference type="InterPro" id="IPR035906">
    <property type="entry name" value="MetI-like_sf"/>
</dbReference>
<dbReference type="PROSITE" id="PS50928">
    <property type="entry name" value="ABC_TM1"/>
    <property type="match status" value="1"/>
</dbReference>
<dbReference type="NCBIfam" id="NF038017">
    <property type="entry name" value="ABC_perm1"/>
    <property type="match status" value="1"/>
</dbReference>
<feature type="transmembrane region" description="Helical" evidence="5">
    <location>
        <begin position="71"/>
        <end position="91"/>
    </location>
</feature>
<dbReference type="InterPro" id="IPR049783">
    <property type="entry name" value="ABC_perm_TupB-like"/>
</dbReference>
<accession>A0ABT8MCH4</accession>
<proteinExistence type="inferred from homology"/>
<dbReference type="RefSeq" id="WP_301664752.1">
    <property type="nucleotide sequence ID" value="NZ_VCYH01000008.1"/>
</dbReference>
<reference evidence="7" key="1">
    <citation type="submission" date="2019-05" db="EMBL/GenBank/DDBJ databases">
        <title>Methanoculleus sp. FWC-SCC1, a methanogenic archaeon isolated from deep marine cold seep.</title>
        <authorList>
            <person name="Chen Y.-W."/>
            <person name="Chen S.-C."/>
            <person name="Teng N.-H."/>
            <person name="Lai M.-C."/>
        </authorList>
    </citation>
    <scope>NUCLEOTIDE SEQUENCE</scope>
    <source>
        <strain evidence="7">FWC-SCC1</strain>
    </source>
</reference>
<keyword evidence="4 5" id="KW-0472">Membrane</keyword>
<name>A0ABT8MCH4_9EURY</name>
<evidence type="ECO:0000313" key="8">
    <source>
        <dbReference type="Proteomes" id="UP001168338"/>
    </source>
</evidence>
<dbReference type="Proteomes" id="UP001168338">
    <property type="component" value="Unassembled WGS sequence"/>
</dbReference>
<sequence length="234" mass="25023">MVDGIMDSTIVQGFIQAIELIVTGNPEVVEITIRSLYISLSATLIAGLIALPLGALIYFKEFRGKQALVNILQTLFAMPTVIIGLFVFLMLSRSGPFGFLDLLFTPGGMVIAQTILIIPLIMGLTVSALSSIDREMRYTIISLGASSLQSIVTVIKESRFAIMSVILLGFGRAISEVGTVMIVGGNIRGFTRVLTTAIALNTSMGNFPFSIALGIILLTVALGVNIVLSVVQRR</sequence>
<feature type="transmembrane region" description="Helical" evidence="5">
    <location>
        <begin position="165"/>
        <end position="187"/>
    </location>
</feature>
<gene>
    <name evidence="7" type="ORF">FGU65_11930</name>
</gene>
<evidence type="ECO:0000256" key="2">
    <source>
        <dbReference type="ARBA" id="ARBA00022692"/>
    </source>
</evidence>
<evidence type="ECO:0000256" key="4">
    <source>
        <dbReference type="ARBA" id="ARBA00023136"/>
    </source>
</evidence>
<comment type="similarity">
    <text evidence="5">Belongs to the binding-protein-dependent transport system permease family.</text>
</comment>
<keyword evidence="3 5" id="KW-1133">Transmembrane helix</keyword>
<keyword evidence="5" id="KW-0813">Transport</keyword>
<dbReference type="EMBL" id="VCYH01000008">
    <property type="protein sequence ID" value="MDN7025591.1"/>
    <property type="molecule type" value="Genomic_DNA"/>
</dbReference>
<comment type="caution">
    <text evidence="7">The sequence shown here is derived from an EMBL/GenBank/DDBJ whole genome shotgun (WGS) entry which is preliminary data.</text>
</comment>
<feature type="transmembrane region" description="Helical" evidence="5">
    <location>
        <begin position="111"/>
        <end position="132"/>
    </location>
</feature>
<dbReference type="CDD" id="cd06261">
    <property type="entry name" value="TM_PBP2"/>
    <property type="match status" value="1"/>
</dbReference>
<protein>
    <submittedName>
        <fullName evidence="7">ABC transporter permease subunit</fullName>
    </submittedName>
</protein>
<organism evidence="7 8">
    <name type="scientific">Methanoculleus frigidifontis</name>
    <dbReference type="NCBI Taxonomy" id="2584085"/>
    <lineage>
        <taxon>Archaea</taxon>
        <taxon>Methanobacteriati</taxon>
        <taxon>Methanobacteriota</taxon>
        <taxon>Stenosarchaea group</taxon>
        <taxon>Methanomicrobia</taxon>
        <taxon>Methanomicrobiales</taxon>
        <taxon>Methanomicrobiaceae</taxon>
        <taxon>Methanoculleus</taxon>
    </lineage>
</organism>